<proteinExistence type="predicted"/>
<keyword evidence="3" id="KW-0804">Transcription</keyword>
<dbReference type="PANTHER" id="PTHR47894:SF1">
    <property type="entry name" value="HTH-TYPE TRANSCRIPTIONAL REGULATOR VQSM"/>
    <property type="match status" value="1"/>
</dbReference>
<dbReference type="InterPro" id="IPR032687">
    <property type="entry name" value="AraC-type_N"/>
</dbReference>
<dbReference type="EMBL" id="JAGGLQ010000002">
    <property type="protein sequence ID" value="MBP2035554.1"/>
    <property type="molecule type" value="Genomic_DNA"/>
</dbReference>
<feature type="region of interest" description="Disordered" evidence="4">
    <location>
        <begin position="275"/>
        <end position="304"/>
    </location>
</feature>
<evidence type="ECO:0000256" key="1">
    <source>
        <dbReference type="ARBA" id="ARBA00023015"/>
    </source>
</evidence>
<evidence type="ECO:0000313" key="6">
    <source>
        <dbReference type="EMBL" id="MBP2035554.1"/>
    </source>
</evidence>
<organism evidence="6 7">
    <name type="scientific">Streptomyces avidinii</name>
    <dbReference type="NCBI Taxonomy" id="1895"/>
    <lineage>
        <taxon>Bacteria</taxon>
        <taxon>Bacillati</taxon>
        <taxon>Actinomycetota</taxon>
        <taxon>Actinomycetes</taxon>
        <taxon>Kitasatosporales</taxon>
        <taxon>Streptomycetaceae</taxon>
        <taxon>Streptomyces</taxon>
    </lineage>
</organism>
<evidence type="ECO:0000259" key="5">
    <source>
        <dbReference type="PROSITE" id="PS01124"/>
    </source>
</evidence>
<evidence type="ECO:0000256" key="3">
    <source>
        <dbReference type="ARBA" id="ARBA00023163"/>
    </source>
</evidence>
<dbReference type="Pfam" id="PF12625">
    <property type="entry name" value="Arabinose_bd"/>
    <property type="match status" value="1"/>
</dbReference>
<dbReference type="InterPro" id="IPR018060">
    <property type="entry name" value="HTH_AraC"/>
</dbReference>
<evidence type="ECO:0000256" key="2">
    <source>
        <dbReference type="ARBA" id="ARBA00023125"/>
    </source>
</evidence>
<evidence type="ECO:0000313" key="7">
    <source>
        <dbReference type="Proteomes" id="UP001519310"/>
    </source>
</evidence>
<dbReference type="Gene3D" id="1.10.10.60">
    <property type="entry name" value="Homeodomain-like"/>
    <property type="match status" value="1"/>
</dbReference>
<dbReference type="SUPFAM" id="SSF46689">
    <property type="entry name" value="Homeodomain-like"/>
    <property type="match status" value="1"/>
</dbReference>
<dbReference type="InterPro" id="IPR009057">
    <property type="entry name" value="Homeodomain-like_sf"/>
</dbReference>
<evidence type="ECO:0000256" key="4">
    <source>
        <dbReference type="SAM" id="MobiDB-lite"/>
    </source>
</evidence>
<protein>
    <submittedName>
        <fullName evidence="6">AraC-like DNA-binding protein</fullName>
    </submittedName>
</protein>
<dbReference type="Proteomes" id="UP001519310">
    <property type="component" value="Unassembled WGS sequence"/>
</dbReference>
<gene>
    <name evidence="6" type="ORF">J2Z77_001341</name>
</gene>
<dbReference type="RefSeq" id="WP_189968447.1">
    <property type="nucleotide sequence ID" value="NZ_BMVL01000005.1"/>
</dbReference>
<dbReference type="SMART" id="SM00342">
    <property type="entry name" value="HTH_ARAC"/>
    <property type="match status" value="1"/>
</dbReference>
<name>A0ABS4KZT7_STRAV</name>
<comment type="caution">
    <text evidence="6">The sequence shown here is derived from an EMBL/GenBank/DDBJ whole genome shotgun (WGS) entry which is preliminary data.</text>
</comment>
<keyword evidence="7" id="KW-1185">Reference proteome</keyword>
<dbReference type="PANTHER" id="PTHR47894">
    <property type="entry name" value="HTH-TYPE TRANSCRIPTIONAL REGULATOR GADX"/>
    <property type="match status" value="1"/>
</dbReference>
<dbReference type="Pfam" id="PF12833">
    <property type="entry name" value="HTH_18"/>
    <property type="match status" value="1"/>
</dbReference>
<feature type="domain" description="HTH araC/xylS-type" evidence="5">
    <location>
        <begin position="184"/>
        <end position="282"/>
    </location>
</feature>
<accession>A0ABS4KZT7</accession>
<keyword evidence="2" id="KW-0238">DNA-binding</keyword>
<sequence length="304" mass="33769">MGATDPGGTGYGHRGLITDEAPIGTFGLWDYLITTGPSLRETLRQAVKYKAVIGDAAQERFLVEEDGRTFSIRHATGSWGPDVVEAIDFFVLGLFLTRSRAATGRPVVPLRVSVTHGASGRRRRLTEFFGTTRIDFDAPYNSITFHDNDVRAPLPRAQPGLDRLLVRHAELTLASAQPALLWQDRFRMALESAFREDTVSLEHVAQRLAVSPRTLQRRLGEHGTTWREEVEAVRQEHTLELLRATDLPLRSVAARVGFSDVRALRRAVHRWEGRPPRDIRNAAGAGEHPSTAWGTGSSPRACRP</sequence>
<reference evidence="6 7" key="1">
    <citation type="submission" date="2021-03" db="EMBL/GenBank/DDBJ databases">
        <title>Genomic Encyclopedia of Type Strains, Phase IV (KMG-IV): sequencing the most valuable type-strain genomes for metagenomic binning, comparative biology and taxonomic classification.</title>
        <authorList>
            <person name="Goeker M."/>
        </authorList>
    </citation>
    <scope>NUCLEOTIDE SEQUENCE [LARGE SCALE GENOMIC DNA]</scope>
    <source>
        <strain evidence="6 7">DSM 40526</strain>
    </source>
</reference>
<keyword evidence="1" id="KW-0805">Transcription regulation</keyword>
<dbReference type="PROSITE" id="PS01124">
    <property type="entry name" value="HTH_ARAC_FAMILY_2"/>
    <property type="match status" value="1"/>
</dbReference>